<evidence type="ECO:0000313" key="2">
    <source>
        <dbReference type="Proteomes" id="UP000070498"/>
    </source>
</evidence>
<dbReference type="EMBL" id="LNUW01000004">
    <property type="protein sequence ID" value="KXG87606.1"/>
    <property type="molecule type" value="Genomic_DNA"/>
</dbReference>
<evidence type="ECO:0000313" key="1">
    <source>
        <dbReference type="EMBL" id="KXG87606.1"/>
    </source>
</evidence>
<sequence length="246" mass="28164">MNWKLKSLMFVFLVSTQSAVRSEVFRLETIVYQEDQSCKYTLSRPDWQHSIKDLLRDILNINIQYVRLEPQRMLVTNLGNGNAVKFKTKYRGMSGDDNNEIYEIIEIEGMAILGKDGIFIKVTNTNHVTKPYLSGKFITCEPVSVPHDARLTLEDMKKMETNRVREFERKSAGALDEATGFMLKRAADTTGSAKHLIKSRIDAYVEETKTHREKGLKSKDTSALEWSNHRAIEAQYNCNILFGGDC</sequence>
<dbReference type="RefSeq" id="WP_067652613.1">
    <property type="nucleotide sequence ID" value="NZ_KQ961034.1"/>
</dbReference>
<comment type="caution">
    <text evidence="1">The sequence shown here is derived from an EMBL/GenBank/DDBJ whole genome shotgun (WGS) entry which is preliminary data.</text>
</comment>
<reference evidence="1 2" key="1">
    <citation type="submission" date="2015-11" db="EMBL/GenBank/DDBJ databases">
        <title>Draft genome sequence of Agrobacterium sp. R89-1.</title>
        <authorList>
            <person name="Zahradnik J."/>
            <person name="Kyslikova E."/>
            <person name="Palyzova A."/>
            <person name="Kyslik P."/>
        </authorList>
    </citation>
    <scope>NUCLEOTIDE SEQUENCE [LARGE SCALE GENOMIC DNA]</scope>
    <source>
        <strain evidence="1 2">R89-1</strain>
    </source>
</reference>
<name>A0A135P879_9HYPH</name>
<dbReference type="Proteomes" id="UP000070498">
    <property type="component" value="Unassembled WGS sequence"/>
</dbReference>
<organism evidence="1 2">
    <name type="scientific">Agrobacterium bohemicum</name>
    <dbReference type="NCBI Taxonomy" id="2052828"/>
    <lineage>
        <taxon>Bacteria</taxon>
        <taxon>Pseudomonadati</taxon>
        <taxon>Pseudomonadota</taxon>
        <taxon>Alphaproteobacteria</taxon>
        <taxon>Hyphomicrobiales</taxon>
        <taxon>Rhizobiaceae</taxon>
        <taxon>Rhizobium/Agrobacterium group</taxon>
        <taxon>Agrobacterium</taxon>
    </lineage>
</organism>
<keyword evidence="2" id="KW-1185">Reference proteome</keyword>
<proteinExistence type="predicted"/>
<protein>
    <submittedName>
        <fullName evidence="1">Uncharacterized protein</fullName>
    </submittedName>
</protein>
<dbReference type="AlphaFoldDB" id="A0A135P879"/>
<gene>
    <name evidence="1" type="ORF">ATO67_18335</name>
</gene>
<accession>A0A135P879</accession>
<dbReference type="STRING" id="2052828.ATO67_18335"/>